<dbReference type="AlphaFoldDB" id="A0A7W7K7F7"/>
<name>A0A7W7K7F7_9SPHN</name>
<evidence type="ECO:0000313" key="1">
    <source>
        <dbReference type="EMBL" id="MBB4857624.1"/>
    </source>
</evidence>
<sequence length="58" mass="6355">MVERAARGGDRRDRLRLGDAGYGIDDAFVRRILDIEGRALALDERAIDVACVVQNASP</sequence>
<protein>
    <submittedName>
        <fullName evidence="1">Imidazoleglycerol phosphate dehydratase HisB</fullName>
    </submittedName>
</protein>
<accession>A0A7W7K7F7</accession>
<proteinExistence type="predicted"/>
<keyword evidence="2" id="KW-1185">Reference proteome</keyword>
<dbReference type="EMBL" id="JACHLR010000003">
    <property type="protein sequence ID" value="MBB4857624.1"/>
    <property type="molecule type" value="Genomic_DNA"/>
</dbReference>
<dbReference type="Proteomes" id="UP000555448">
    <property type="component" value="Unassembled WGS sequence"/>
</dbReference>
<reference evidence="1 2" key="1">
    <citation type="submission" date="2020-08" db="EMBL/GenBank/DDBJ databases">
        <title>Functional genomics of gut bacteria from endangered species of beetles.</title>
        <authorList>
            <person name="Carlos-Shanley C."/>
        </authorList>
    </citation>
    <scope>NUCLEOTIDE SEQUENCE [LARGE SCALE GENOMIC DNA]</scope>
    <source>
        <strain evidence="1 2">S00245</strain>
    </source>
</reference>
<comment type="caution">
    <text evidence="1">The sequence shown here is derived from an EMBL/GenBank/DDBJ whole genome shotgun (WGS) entry which is preliminary data.</text>
</comment>
<gene>
    <name evidence="1" type="ORF">HNO88_000935</name>
</gene>
<organism evidence="1 2">
    <name type="scientific">Novosphingobium chloroacetimidivorans</name>
    <dbReference type="NCBI Taxonomy" id="1428314"/>
    <lineage>
        <taxon>Bacteria</taxon>
        <taxon>Pseudomonadati</taxon>
        <taxon>Pseudomonadota</taxon>
        <taxon>Alphaproteobacteria</taxon>
        <taxon>Sphingomonadales</taxon>
        <taxon>Sphingomonadaceae</taxon>
        <taxon>Novosphingobium</taxon>
    </lineage>
</organism>
<evidence type="ECO:0000313" key="2">
    <source>
        <dbReference type="Proteomes" id="UP000555448"/>
    </source>
</evidence>